<dbReference type="AlphaFoldDB" id="A0A6S6TSK9"/>
<reference evidence="2" key="1">
    <citation type="submission" date="2020-01" db="EMBL/GenBank/DDBJ databases">
        <authorList>
            <person name="Meier V. D."/>
            <person name="Meier V D."/>
        </authorList>
    </citation>
    <scope>NUCLEOTIDE SEQUENCE</scope>
    <source>
        <strain evidence="2">HLG_WM_MAG_09</strain>
    </source>
</reference>
<accession>A0A6S6TSK9</accession>
<evidence type="ECO:0008006" key="3">
    <source>
        <dbReference type="Google" id="ProtNLM"/>
    </source>
</evidence>
<feature type="signal peptide" evidence="1">
    <location>
        <begin position="1"/>
        <end position="27"/>
    </location>
</feature>
<protein>
    <recommendedName>
        <fullName evidence="3">Secreted protein</fullName>
    </recommendedName>
</protein>
<sequence length="183" mass="20032">MTTNRHSKKPRFVRLAMFSLSSFTAIATTSVSATTFNGVSAVPDYGKNDCVSFKQANDTNPLNFTFGYACVSDNTCEVFTHGCVDSYCNTPDYSKGTRTSLTSVPISTNINNIIMAATGRKLKDNSQWCLIQDGAGNHWALDKWRGTSQEQFNLKNQNETIVPCLKTDTFNSNSGCQAAGTQH</sequence>
<gene>
    <name evidence="2" type="ORF">HELGO_WM15342</name>
</gene>
<organism evidence="2">
    <name type="scientific">uncultured Thiotrichaceae bacterium</name>
    <dbReference type="NCBI Taxonomy" id="298394"/>
    <lineage>
        <taxon>Bacteria</taxon>
        <taxon>Pseudomonadati</taxon>
        <taxon>Pseudomonadota</taxon>
        <taxon>Gammaproteobacteria</taxon>
        <taxon>Thiotrichales</taxon>
        <taxon>Thiotrichaceae</taxon>
        <taxon>environmental samples</taxon>
    </lineage>
</organism>
<proteinExistence type="predicted"/>
<evidence type="ECO:0000256" key="1">
    <source>
        <dbReference type="SAM" id="SignalP"/>
    </source>
</evidence>
<evidence type="ECO:0000313" key="2">
    <source>
        <dbReference type="EMBL" id="CAA6819640.1"/>
    </source>
</evidence>
<dbReference type="EMBL" id="CACVAT010000330">
    <property type="protein sequence ID" value="CAA6819640.1"/>
    <property type="molecule type" value="Genomic_DNA"/>
</dbReference>
<keyword evidence="1" id="KW-0732">Signal</keyword>
<name>A0A6S6TSK9_9GAMM</name>
<feature type="chain" id="PRO_5027685376" description="Secreted protein" evidence="1">
    <location>
        <begin position="28"/>
        <end position="183"/>
    </location>
</feature>